<protein>
    <submittedName>
        <fullName evidence="14">ATP synthase F0 subunit b</fullName>
    </submittedName>
</protein>
<dbReference type="GO" id="GO:0045259">
    <property type="term" value="C:proton-transporting ATP synthase complex"/>
    <property type="evidence" value="ECO:0007669"/>
    <property type="project" value="UniProtKB-KW"/>
</dbReference>
<evidence type="ECO:0000256" key="7">
    <source>
        <dbReference type="ARBA" id="ARBA00023065"/>
    </source>
</evidence>
<sequence length="183" mass="21182">MHYLNKFWRLSMNLSILTLNTGFGLNLNVYETNVINILIILFIFGKVSFPFFQYLLFKRRTAVINQIEQSCQTAVEANTKLAEAKRQYAQAELVISQIQQEANTAVQNLRKTSLEQLDKDIQRLEVSTETNINSQQVFIKTDTLRQLSAAILQKVITDLQNYLTPDVQQNFVDSQIHQLRDLK</sequence>
<keyword evidence="5 11" id="KW-0375">Hydrogen ion transport</keyword>
<evidence type="ECO:0000256" key="8">
    <source>
        <dbReference type="ARBA" id="ARBA00023136"/>
    </source>
</evidence>
<comment type="function">
    <text evidence="10">F(1)F(0) ATP synthase produces ATP from ADP in the presence of a proton or sodium gradient. F-type ATPases consist of two structural domains, F(1) containing the extramembraneous catalytic core and F(0) containing the membrane proton channel, linked together by a central stalk and a peripheral stalk. During catalysis, ATP synthesis in the catalytic domain of F(1) is coupled via a rotary mechanism of the central stalk subunits to proton translocation.</text>
</comment>
<comment type="similarity">
    <text evidence="11">Belongs to the ATPase B chain family.</text>
</comment>
<keyword evidence="4 11" id="KW-0812">Transmembrane</keyword>
<evidence type="ECO:0000256" key="10">
    <source>
        <dbReference type="ARBA" id="ARBA00025198"/>
    </source>
</evidence>
<evidence type="ECO:0000256" key="3">
    <source>
        <dbReference type="ARBA" id="ARBA00022547"/>
    </source>
</evidence>
<dbReference type="InterPro" id="IPR002146">
    <property type="entry name" value="ATP_synth_b/b'su_bac/chlpt"/>
</dbReference>
<organism evidence="14">
    <name type="scientific">Glaucocystis sp. BBH</name>
    <dbReference type="NCBI Taxonomy" id="2023628"/>
    <lineage>
        <taxon>Eukaryota</taxon>
        <taxon>Glaucocystophyceae</taxon>
        <taxon>Glaucocystales</taxon>
        <taxon>Glaucocystaceae</taxon>
        <taxon>Glaucocystis</taxon>
    </lineage>
</organism>
<keyword evidence="12" id="KW-0175">Coiled coil</keyword>
<reference evidence="14" key="1">
    <citation type="submission" date="2017-05" db="EMBL/GenBank/DDBJ databases">
        <title>Plastid comparative genomics reveals ancient divergence between Glaucophyte genera.</title>
        <authorList>
            <person name="Figueroa-Martinez F.J."/>
            <person name="Jackson C."/>
            <person name="Reyes-Prieto A."/>
        </authorList>
    </citation>
    <scope>NUCLEOTIDE SEQUENCE</scope>
    <source>
        <strain evidence="14">BBH</strain>
    </source>
</reference>
<comment type="subcellular location">
    <subcellularLocation>
        <location evidence="1">Membrane</location>
        <topology evidence="1">Single-pass membrane protein</topology>
    </subcellularLocation>
</comment>
<keyword evidence="8 13" id="KW-0472">Membrane</keyword>
<keyword evidence="14" id="KW-0934">Plastid</keyword>
<evidence type="ECO:0000256" key="12">
    <source>
        <dbReference type="SAM" id="Coils"/>
    </source>
</evidence>
<evidence type="ECO:0000313" key="14">
    <source>
        <dbReference type="EMBL" id="ASQ39856.1"/>
    </source>
</evidence>
<evidence type="ECO:0000256" key="4">
    <source>
        <dbReference type="ARBA" id="ARBA00022692"/>
    </source>
</evidence>
<feature type="coiled-coil region" evidence="12">
    <location>
        <begin position="67"/>
        <end position="108"/>
    </location>
</feature>
<evidence type="ECO:0000256" key="6">
    <source>
        <dbReference type="ARBA" id="ARBA00022989"/>
    </source>
</evidence>
<dbReference type="Pfam" id="PF00430">
    <property type="entry name" value="ATP-synt_B"/>
    <property type="match status" value="1"/>
</dbReference>
<dbReference type="AlphaFoldDB" id="A0A3G1IUY9"/>
<dbReference type="PANTHER" id="PTHR34264:SF3">
    <property type="entry name" value="ATP SYNTHASE SUBUNIT B, CHLOROPLASTIC"/>
    <property type="match status" value="1"/>
</dbReference>
<dbReference type="GO" id="GO:0015986">
    <property type="term" value="P:proton motive force-driven ATP synthesis"/>
    <property type="evidence" value="ECO:0007669"/>
    <property type="project" value="InterPro"/>
</dbReference>
<dbReference type="PANTHER" id="PTHR34264">
    <property type="entry name" value="ATP SYNTHASE SUBUNIT B, CHLOROPLASTIC"/>
    <property type="match status" value="1"/>
</dbReference>
<evidence type="ECO:0000256" key="1">
    <source>
        <dbReference type="ARBA" id="ARBA00004167"/>
    </source>
</evidence>
<evidence type="ECO:0000256" key="11">
    <source>
        <dbReference type="RuleBase" id="RU003848"/>
    </source>
</evidence>
<evidence type="ECO:0000256" key="2">
    <source>
        <dbReference type="ARBA" id="ARBA00022448"/>
    </source>
</evidence>
<gene>
    <name evidence="14" type="primary">atpF</name>
</gene>
<evidence type="ECO:0000256" key="9">
    <source>
        <dbReference type="ARBA" id="ARBA00023310"/>
    </source>
</evidence>
<keyword evidence="2 11" id="KW-0813">Transport</keyword>
<accession>A0A3G1IUY9</accession>
<keyword evidence="7 11" id="KW-0406">Ion transport</keyword>
<proteinExistence type="inferred from homology"/>
<evidence type="ECO:0000256" key="13">
    <source>
        <dbReference type="SAM" id="Phobius"/>
    </source>
</evidence>
<dbReference type="EMBL" id="MF167424">
    <property type="protein sequence ID" value="ASQ39856.1"/>
    <property type="molecule type" value="Genomic_DNA"/>
</dbReference>
<geneLocation type="plastid" evidence="14"/>
<name>A0A3G1IUY9_9EUKA</name>
<keyword evidence="6 13" id="KW-1133">Transmembrane helix</keyword>
<dbReference type="GO" id="GO:0015078">
    <property type="term" value="F:proton transmembrane transporter activity"/>
    <property type="evidence" value="ECO:0007669"/>
    <property type="project" value="InterPro"/>
</dbReference>
<keyword evidence="3 11" id="KW-0138">CF(0)</keyword>
<evidence type="ECO:0000256" key="5">
    <source>
        <dbReference type="ARBA" id="ARBA00022781"/>
    </source>
</evidence>
<feature type="transmembrane region" description="Helical" evidence="13">
    <location>
        <begin position="7"/>
        <end position="25"/>
    </location>
</feature>
<feature type="transmembrane region" description="Helical" evidence="13">
    <location>
        <begin position="37"/>
        <end position="57"/>
    </location>
</feature>
<keyword evidence="9" id="KW-0066">ATP synthesis</keyword>